<evidence type="ECO:0000256" key="2">
    <source>
        <dbReference type="ARBA" id="ARBA00022448"/>
    </source>
</evidence>
<dbReference type="Proteomes" id="UP000824159">
    <property type="component" value="Unassembled WGS sequence"/>
</dbReference>
<dbReference type="Gene3D" id="3.40.50.300">
    <property type="entry name" value="P-loop containing nucleotide triphosphate hydrolases"/>
    <property type="match status" value="1"/>
</dbReference>
<feature type="transmembrane region" description="Helical" evidence="5">
    <location>
        <begin position="670"/>
        <end position="695"/>
    </location>
</feature>
<gene>
    <name evidence="7" type="ORF">IAD12_06510</name>
</gene>
<protein>
    <submittedName>
        <fullName evidence="7">ATP-binding cassette domain-containing protein</fullName>
    </submittedName>
</protein>
<evidence type="ECO:0000256" key="5">
    <source>
        <dbReference type="SAM" id="Phobius"/>
    </source>
</evidence>
<feature type="transmembrane region" description="Helical" evidence="5">
    <location>
        <begin position="715"/>
        <end position="733"/>
    </location>
</feature>
<evidence type="ECO:0000313" key="8">
    <source>
        <dbReference type="Proteomes" id="UP000824159"/>
    </source>
</evidence>
<dbReference type="GO" id="GO:0005524">
    <property type="term" value="F:ATP binding"/>
    <property type="evidence" value="ECO:0007669"/>
    <property type="project" value="UniProtKB-KW"/>
</dbReference>
<comment type="similarity">
    <text evidence="1">Belongs to the ABC transporter superfamily.</text>
</comment>
<dbReference type="PROSITE" id="PS00211">
    <property type="entry name" value="ABC_TRANSPORTER_1"/>
    <property type="match status" value="1"/>
</dbReference>
<dbReference type="SMART" id="SM00382">
    <property type="entry name" value="AAA"/>
    <property type="match status" value="1"/>
</dbReference>
<keyword evidence="5" id="KW-0812">Transmembrane</keyword>
<comment type="caution">
    <text evidence="7">The sequence shown here is derived from an EMBL/GenBank/DDBJ whole genome shotgun (WGS) entry which is preliminary data.</text>
</comment>
<dbReference type="PROSITE" id="PS50893">
    <property type="entry name" value="ABC_TRANSPORTER_2"/>
    <property type="match status" value="1"/>
</dbReference>
<reference evidence="7" key="1">
    <citation type="submission" date="2020-10" db="EMBL/GenBank/DDBJ databases">
        <authorList>
            <person name="Gilroy R."/>
        </authorList>
    </citation>
    <scope>NUCLEOTIDE SEQUENCE</scope>
    <source>
        <strain evidence="7">CHK176-22527</strain>
    </source>
</reference>
<evidence type="ECO:0000256" key="4">
    <source>
        <dbReference type="ARBA" id="ARBA00022840"/>
    </source>
</evidence>
<reference evidence="7" key="2">
    <citation type="journal article" date="2021" name="PeerJ">
        <title>Extensive microbial diversity within the chicken gut microbiome revealed by metagenomics and culture.</title>
        <authorList>
            <person name="Gilroy R."/>
            <person name="Ravi A."/>
            <person name="Getino M."/>
            <person name="Pursley I."/>
            <person name="Horton D.L."/>
            <person name="Alikhan N.F."/>
            <person name="Baker D."/>
            <person name="Gharbi K."/>
            <person name="Hall N."/>
            <person name="Watson M."/>
            <person name="Adriaenssens E.M."/>
            <person name="Foster-Nyarko E."/>
            <person name="Jarju S."/>
            <person name="Secka A."/>
            <person name="Antonio M."/>
            <person name="Oren A."/>
            <person name="Chaudhuri R.R."/>
            <person name="La Ragione R."/>
            <person name="Hildebrand F."/>
            <person name="Pallen M.J."/>
        </authorList>
    </citation>
    <scope>NUCLEOTIDE SEQUENCE</scope>
    <source>
        <strain evidence="7">CHK176-22527</strain>
    </source>
</reference>
<dbReference type="Pfam" id="PF00005">
    <property type="entry name" value="ABC_tran"/>
    <property type="match status" value="1"/>
</dbReference>
<name>A0A9D1KVD1_9FIRM</name>
<feature type="domain" description="ABC transporter" evidence="6">
    <location>
        <begin position="2"/>
        <end position="240"/>
    </location>
</feature>
<dbReference type="EMBL" id="DVLX01000083">
    <property type="protein sequence ID" value="HIT99888.1"/>
    <property type="molecule type" value="Genomic_DNA"/>
</dbReference>
<accession>A0A9D1KVD1</accession>
<dbReference type="InterPro" id="IPR025662">
    <property type="entry name" value="Sigma_54_int_dom_ATP-bd_1"/>
</dbReference>
<dbReference type="PROSITE" id="PS00675">
    <property type="entry name" value="SIGMA54_INTERACT_1"/>
    <property type="match status" value="1"/>
</dbReference>
<dbReference type="AlphaFoldDB" id="A0A9D1KVD1"/>
<organism evidence="7 8">
    <name type="scientific">Candidatus Allocopromorpha excrementavium</name>
    <dbReference type="NCBI Taxonomy" id="2840741"/>
    <lineage>
        <taxon>Bacteria</taxon>
        <taxon>Bacillati</taxon>
        <taxon>Bacillota</taxon>
        <taxon>Clostridia</taxon>
        <taxon>Eubacteriales</taxon>
        <taxon>Eubacteriaceae</taxon>
        <taxon>Eubacteriaceae incertae sedis</taxon>
        <taxon>Candidatus Allocopromorpha</taxon>
    </lineage>
</organism>
<dbReference type="InterPro" id="IPR027417">
    <property type="entry name" value="P-loop_NTPase"/>
</dbReference>
<keyword evidence="5" id="KW-1133">Transmembrane helix</keyword>
<sequence>MIQLKNVSKFYYSKGMISSGISKIDLEFDKGEFVVITGESGSGKTTLLNVISGLDSYEEGEMYIDGKETSHFLTSDFENYRKKYIGNIFQSFNLVNSYTVYQNIELILRINGYSRSEMADRIPKIIEKVGLTPYTRTKVSKLSGGQKQRVSIARALAKDTDIIVADEPTGNLDSVSAEGIVKLLSEISKDKLVIVVTHNYEQFASYATRKIKMHDGKVVEDEKLTKPINVVDTIKYGFTAGDDIGADRAKRAYTGDISMGSKVRLGVRNTFNILPKFFLLLLVFLFVVFAVISEYTSLQHSEEEASNLGYNDFFYNYSQDRIVVKKGDGSQFTDADLKAMKSISNVRETASNDILLDNTLYVEEGDFSYEAVPKPVSEFEGKLVDGRMPENANEAIITGNKDDYYFSDEMINDICGKDYTVYIGDSKQITVSVVGVAYKDDSQGSYVYGGELYMSDAMIGELLKETYNYNSKITTTINGSEQEYVEGSSLYRIVPLDSVAQGDAVVSEEVNNFYDDGKAEGKQITVKSENIYYSESVSLEISDVYNKRNFENITGINDFESNNGTIYVNSTDYNTLFGKGNYQATVYVDDTRQIDTVKSALENMGYEPLALREAIVTYGNDIVSMIQVPIAVVIVVALFFIAYFVIRLILRSRISYFSILRMLGMTKRNIRRILDVELFVVINIAYAIFIAVVALVNLDVINVEYIRTLVEYMRLSDYVILYAVLIVMGYLISGKFSRNLFKKTAMGSYREED</sequence>
<dbReference type="PANTHER" id="PTHR42798">
    <property type="entry name" value="LIPOPROTEIN-RELEASING SYSTEM ATP-BINDING PROTEIN LOLD"/>
    <property type="match status" value="1"/>
</dbReference>
<feature type="transmembrane region" description="Helical" evidence="5">
    <location>
        <begin position="273"/>
        <end position="292"/>
    </location>
</feature>
<keyword evidence="5" id="KW-0472">Membrane</keyword>
<keyword evidence="4 7" id="KW-0067">ATP-binding</keyword>
<dbReference type="GO" id="GO:0016887">
    <property type="term" value="F:ATP hydrolysis activity"/>
    <property type="evidence" value="ECO:0007669"/>
    <property type="project" value="InterPro"/>
</dbReference>
<dbReference type="InterPro" id="IPR017871">
    <property type="entry name" value="ABC_transporter-like_CS"/>
</dbReference>
<keyword evidence="3" id="KW-0547">Nucleotide-binding</keyword>
<evidence type="ECO:0000259" key="6">
    <source>
        <dbReference type="PROSITE" id="PS50893"/>
    </source>
</evidence>
<evidence type="ECO:0000256" key="3">
    <source>
        <dbReference type="ARBA" id="ARBA00022741"/>
    </source>
</evidence>
<dbReference type="InterPro" id="IPR017911">
    <property type="entry name" value="MacB-like_ATP-bd"/>
</dbReference>
<dbReference type="InterPro" id="IPR003593">
    <property type="entry name" value="AAA+_ATPase"/>
</dbReference>
<feature type="transmembrane region" description="Helical" evidence="5">
    <location>
        <begin position="630"/>
        <end position="650"/>
    </location>
</feature>
<evidence type="ECO:0000313" key="7">
    <source>
        <dbReference type="EMBL" id="HIT99888.1"/>
    </source>
</evidence>
<proteinExistence type="inferred from homology"/>
<dbReference type="CDD" id="cd03255">
    <property type="entry name" value="ABC_MJ0796_LolCDE_FtsE"/>
    <property type="match status" value="1"/>
</dbReference>
<evidence type="ECO:0000256" key="1">
    <source>
        <dbReference type="ARBA" id="ARBA00005417"/>
    </source>
</evidence>
<dbReference type="InterPro" id="IPR003439">
    <property type="entry name" value="ABC_transporter-like_ATP-bd"/>
</dbReference>
<dbReference type="SUPFAM" id="SSF52540">
    <property type="entry name" value="P-loop containing nucleoside triphosphate hydrolases"/>
    <property type="match status" value="1"/>
</dbReference>
<keyword evidence="2" id="KW-0813">Transport</keyword>
<dbReference type="PANTHER" id="PTHR42798:SF6">
    <property type="entry name" value="CELL DIVISION ATP-BINDING PROTEIN FTSE"/>
    <property type="match status" value="1"/>
</dbReference>